<dbReference type="AlphaFoldDB" id="A0AAE0MLD3"/>
<feature type="region of interest" description="Disordered" evidence="1">
    <location>
        <begin position="343"/>
        <end position="364"/>
    </location>
</feature>
<gene>
    <name evidence="2" type="ORF">B0T19DRAFT_481319</name>
</gene>
<comment type="caution">
    <text evidence="2">The sequence shown here is derived from an EMBL/GenBank/DDBJ whole genome shotgun (WGS) entry which is preliminary data.</text>
</comment>
<dbReference type="EMBL" id="JAUEPO010000001">
    <property type="protein sequence ID" value="KAK3336871.1"/>
    <property type="molecule type" value="Genomic_DNA"/>
</dbReference>
<reference evidence="2" key="2">
    <citation type="submission" date="2023-06" db="EMBL/GenBank/DDBJ databases">
        <authorList>
            <consortium name="Lawrence Berkeley National Laboratory"/>
            <person name="Haridas S."/>
            <person name="Hensen N."/>
            <person name="Bonometti L."/>
            <person name="Westerberg I."/>
            <person name="Brannstrom I.O."/>
            <person name="Guillou S."/>
            <person name="Cros-Aarteil S."/>
            <person name="Calhoun S."/>
            <person name="Kuo A."/>
            <person name="Mondo S."/>
            <person name="Pangilinan J."/>
            <person name="Riley R."/>
            <person name="Labutti K."/>
            <person name="Andreopoulos B."/>
            <person name="Lipzen A."/>
            <person name="Chen C."/>
            <person name="Yanf M."/>
            <person name="Daum C."/>
            <person name="Ng V."/>
            <person name="Clum A."/>
            <person name="Steindorff A."/>
            <person name="Ohm R."/>
            <person name="Martin F."/>
            <person name="Silar P."/>
            <person name="Natvig D."/>
            <person name="Lalanne C."/>
            <person name="Gautier V."/>
            <person name="Ament-Velasquez S.L."/>
            <person name="Kruys A."/>
            <person name="Hutchinson M.I."/>
            <person name="Powell A.J."/>
            <person name="Barry K."/>
            <person name="Miller A.N."/>
            <person name="Grigoriev I.V."/>
            <person name="Debuchy R."/>
            <person name="Gladieux P."/>
            <person name="Thoren M.H."/>
            <person name="Johannesson H."/>
        </authorList>
    </citation>
    <scope>NUCLEOTIDE SEQUENCE</scope>
    <source>
        <strain evidence="2">SMH4131-1</strain>
    </source>
</reference>
<feature type="region of interest" description="Disordered" evidence="1">
    <location>
        <begin position="164"/>
        <end position="269"/>
    </location>
</feature>
<dbReference type="Proteomes" id="UP001286456">
    <property type="component" value="Unassembled WGS sequence"/>
</dbReference>
<evidence type="ECO:0000313" key="2">
    <source>
        <dbReference type="EMBL" id="KAK3336871.1"/>
    </source>
</evidence>
<evidence type="ECO:0000313" key="3">
    <source>
        <dbReference type="Proteomes" id="UP001286456"/>
    </source>
</evidence>
<proteinExistence type="predicted"/>
<reference evidence="2" key="1">
    <citation type="journal article" date="2023" name="Mol. Phylogenet. Evol.">
        <title>Genome-scale phylogeny and comparative genomics of the fungal order Sordariales.</title>
        <authorList>
            <person name="Hensen N."/>
            <person name="Bonometti L."/>
            <person name="Westerberg I."/>
            <person name="Brannstrom I.O."/>
            <person name="Guillou S."/>
            <person name="Cros-Aarteil S."/>
            <person name="Calhoun S."/>
            <person name="Haridas S."/>
            <person name="Kuo A."/>
            <person name="Mondo S."/>
            <person name="Pangilinan J."/>
            <person name="Riley R."/>
            <person name="LaButti K."/>
            <person name="Andreopoulos B."/>
            <person name="Lipzen A."/>
            <person name="Chen C."/>
            <person name="Yan M."/>
            <person name="Daum C."/>
            <person name="Ng V."/>
            <person name="Clum A."/>
            <person name="Steindorff A."/>
            <person name="Ohm R.A."/>
            <person name="Martin F."/>
            <person name="Silar P."/>
            <person name="Natvig D.O."/>
            <person name="Lalanne C."/>
            <person name="Gautier V."/>
            <person name="Ament-Velasquez S.L."/>
            <person name="Kruys A."/>
            <person name="Hutchinson M.I."/>
            <person name="Powell A.J."/>
            <person name="Barry K."/>
            <person name="Miller A.N."/>
            <person name="Grigoriev I.V."/>
            <person name="Debuchy R."/>
            <person name="Gladieux P."/>
            <person name="Hiltunen Thoren M."/>
            <person name="Johannesson H."/>
        </authorList>
    </citation>
    <scope>NUCLEOTIDE SEQUENCE</scope>
    <source>
        <strain evidence="2">SMH4131-1</strain>
    </source>
</reference>
<accession>A0AAE0MLD3</accession>
<organism evidence="2 3">
    <name type="scientific">Cercophora scortea</name>
    <dbReference type="NCBI Taxonomy" id="314031"/>
    <lineage>
        <taxon>Eukaryota</taxon>
        <taxon>Fungi</taxon>
        <taxon>Dikarya</taxon>
        <taxon>Ascomycota</taxon>
        <taxon>Pezizomycotina</taxon>
        <taxon>Sordariomycetes</taxon>
        <taxon>Sordariomycetidae</taxon>
        <taxon>Sordariales</taxon>
        <taxon>Lasiosphaeriaceae</taxon>
        <taxon>Cercophora</taxon>
    </lineage>
</organism>
<sequence>MAGPALQGNNSLDLLPASALVDEELTRRDRLRRRGNILTACKEVDQYVLLGGLERGCVAGVSADEDELGLLLGLQTVAHLLMRRHQDAHLDPTLADNHPKAMIITTLPLSVLLPKLRLVLVGQISQLQNGLHNVHGQVQHCLENISIARVFDVQGLQEVLGELGIPDSATSNPQQTVKVQNSSESADSGEQHGLLAPNPQIQQTRTDIRDSEDEDKAYDTKKPDIQHHDTTSTFLQEQRPPKLEPQSQRSIFNPTSSHPGHGYPRHQDKHITTRRANNRPSFGQVFSQLLDLHLLCTRVPRMREDTLITAAAKLPAGGGEGAHLVWVVEVLLDEIGVYRDQEKTTGQGEGVAGAGAEARDPRQMHRRCREQRWAAVEIADDGARVVDAF</sequence>
<feature type="compositionally biased region" description="Basic and acidic residues" evidence="1">
    <location>
        <begin position="217"/>
        <end position="230"/>
    </location>
</feature>
<protein>
    <submittedName>
        <fullName evidence="2">Uncharacterized protein</fullName>
    </submittedName>
</protein>
<feature type="compositionally biased region" description="Polar residues" evidence="1">
    <location>
        <begin position="245"/>
        <end position="258"/>
    </location>
</feature>
<keyword evidence="3" id="KW-1185">Reference proteome</keyword>
<name>A0AAE0MLD3_9PEZI</name>
<feature type="compositionally biased region" description="Polar residues" evidence="1">
    <location>
        <begin position="168"/>
        <end position="188"/>
    </location>
</feature>
<evidence type="ECO:0000256" key="1">
    <source>
        <dbReference type="SAM" id="MobiDB-lite"/>
    </source>
</evidence>